<accession>A0ABP0Q1I1</accession>
<dbReference type="Proteomes" id="UP001642484">
    <property type="component" value="Unassembled WGS sequence"/>
</dbReference>
<keyword evidence="1" id="KW-1015">Disulfide bond</keyword>
<dbReference type="EMBL" id="CAXAMN010023917">
    <property type="protein sequence ID" value="CAK9082120.1"/>
    <property type="molecule type" value="Genomic_DNA"/>
</dbReference>
<feature type="domain" description="SMB" evidence="3">
    <location>
        <begin position="14"/>
        <end position="61"/>
    </location>
</feature>
<sequence>MTWVWLWTVLLSICLRCCEGTGSCKQIGCGGHDETCWCVESCWSFNDCCSDFASVCPEEPEISLGEINLLVTTDLHSWIEGRRHEPHFDATLGHVTSALNHLREMARKDRRDVFFFDNGDINDGTGLSASAPDHVTFLAPILQKVPYDALNIGNHELYQRNGYGLLPGPACPIVGLKESGYIDSWEGRYLTSNVVWSTNLKPVGDRYAVISGEFGRRVLVFGFLYNMEDHCDAVEVQKVEDVVNSSWFQAALDEPHDAVVVLAHMDYRDDLVEVLHSAIRQRVGPQTPIQILAGHSHIRGYRQLDNYSSVYEAGCKLDTVGFVSFKKSADGNGLDFEHANITGNVKVMAGALHMPWSFYMQKVIPDTLFDSPKQFAIVGTGALTYDIYPGTFTVDDAYKASPYGNVWLILEEISGEHLARLLEELNHHTRRHRDAPARHPSDRVTATVPSYASSGVPSPSRAYDLIFCDFDLDPIRQHLKPLVGHELQPRLYKPPLNTSSVLEEWFKKQPCAPDFREGVMSAEECIAEGNLGDVQALRQQLHDLREDAFDEAKEDQETVSHLERMSGAAKEAAAAVSDVTDAAARDAFLVTWRERLSSSAKAWRHRRHDGRVDPATLSQAELEEQERAIGLD</sequence>
<reference evidence="4 5" key="1">
    <citation type="submission" date="2024-02" db="EMBL/GenBank/DDBJ databases">
        <authorList>
            <person name="Chen Y."/>
            <person name="Shah S."/>
            <person name="Dougan E. K."/>
            <person name="Thang M."/>
            <person name="Chan C."/>
        </authorList>
    </citation>
    <scope>NUCLEOTIDE SEQUENCE [LARGE SCALE GENOMIC DNA]</scope>
</reference>
<dbReference type="InterPro" id="IPR053828">
    <property type="entry name" value="Nucleosidase_C"/>
</dbReference>
<comment type="caution">
    <text evidence="4">The sequence shown here is derived from an EMBL/GenBank/DDBJ whole genome shotgun (WGS) entry which is preliminary data.</text>
</comment>
<evidence type="ECO:0000313" key="5">
    <source>
        <dbReference type="Proteomes" id="UP001642484"/>
    </source>
</evidence>
<dbReference type="PANTHER" id="PTHR11575:SF22">
    <property type="entry name" value="ADL392WP"/>
    <property type="match status" value="1"/>
</dbReference>
<dbReference type="InterPro" id="IPR029052">
    <property type="entry name" value="Metallo-depent_PP-like"/>
</dbReference>
<feature type="chain" id="PRO_5045432685" description="SMB domain-containing protein" evidence="2">
    <location>
        <begin position="21"/>
        <end position="632"/>
    </location>
</feature>
<gene>
    <name evidence="4" type="ORF">CCMP2556_LOCUS40122</name>
</gene>
<keyword evidence="5" id="KW-1185">Reference proteome</keyword>
<dbReference type="SUPFAM" id="SSF55816">
    <property type="entry name" value="5'-nucleotidase (syn. UDP-sugar hydrolase), C-terminal domain"/>
    <property type="match status" value="1"/>
</dbReference>
<dbReference type="InterPro" id="IPR001212">
    <property type="entry name" value="Somatomedin_B_dom"/>
</dbReference>
<dbReference type="InterPro" id="IPR006179">
    <property type="entry name" value="5_nucleotidase/apyrase"/>
</dbReference>
<dbReference type="PROSITE" id="PS00524">
    <property type="entry name" value="SMB_1"/>
    <property type="match status" value="1"/>
</dbReference>
<dbReference type="Pfam" id="PF21953">
    <property type="entry name" value="NadN_nucleosid_C"/>
    <property type="match status" value="1"/>
</dbReference>
<dbReference type="Gene3D" id="3.60.21.10">
    <property type="match status" value="1"/>
</dbReference>
<dbReference type="SUPFAM" id="SSF56300">
    <property type="entry name" value="Metallo-dependent phosphatases"/>
    <property type="match status" value="1"/>
</dbReference>
<evidence type="ECO:0000259" key="3">
    <source>
        <dbReference type="PROSITE" id="PS50958"/>
    </source>
</evidence>
<evidence type="ECO:0000256" key="2">
    <source>
        <dbReference type="SAM" id="SignalP"/>
    </source>
</evidence>
<organism evidence="4 5">
    <name type="scientific">Durusdinium trenchii</name>
    <dbReference type="NCBI Taxonomy" id="1381693"/>
    <lineage>
        <taxon>Eukaryota</taxon>
        <taxon>Sar</taxon>
        <taxon>Alveolata</taxon>
        <taxon>Dinophyceae</taxon>
        <taxon>Suessiales</taxon>
        <taxon>Symbiodiniaceae</taxon>
        <taxon>Durusdinium</taxon>
    </lineage>
</organism>
<keyword evidence="2" id="KW-0732">Signal</keyword>
<dbReference type="Gene3D" id="3.90.780.10">
    <property type="entry name" value="5'-Nucleotidase, C-terminal domain"/>
    <property type="match status" value="1"/>
</dbReference>
<dbReference type="PROSITE" id="PS50958">
    <property type="entry name" value="SMB_2"/>
    <property type="match status" value="1"/>
</dbReference>
<proteinExistence type="predicted"/>
<protein>
    <recommendedName>
        <fullName evidence="3">SMB domain-containing protein</fullName>
    </recommendedName>
</protein>
<name>A0ABP0Q1I1_9DINO</name>
<feature type="signal peptide" evidence="2">
    <location>
        <begin position="1"/>
        <end position="20"/>
    </location>
</feature>
<dbReference type="InterPro" id="IPR036907">
    <property type="entry name" value="5'-Nucleotdase_C_sf"/>
</dbReference>
<dbReference type="PANTHER" id="PTHR11575">
    <property type="entry name" value="5'-NUCLEOTIDASE-RELATED"/>
    <property type="match status" value="1"/>
</dbReference>
<evidence type="ECO:0000313" key="4">
    <source>
        <dbReference type="EMBL" id="CAK9082120.1"/>
    </source>
</evidence>
<evidence type="ECO:0000256" key="1">
    <source>
        <dbReference type="ARBA" id="ARBA00023157"/>
    </source>
</evidence>